<protein>
    <submittedName>
        <fullName evidence="1">Uncharacterized protein</fullName>
    </submittedName>
</protein>
<sequence length="46" mass="5466">MLQGDKHNFTIKILGFKLTSKRLTYQSISVHFQIQNIEIKHLYFVS</sequence>
<dbReference type="AlphaFoldDB" id="A0A0E9X352"/>
<organism evidence="1">
    <name type="scientific">Anguilla anguilla</name>
    <name type="common">European freshwater eel</name>
    <name type="synonym">Muraena anguilla</name>
    <dbReference type="NCBI Taxonomy" id="7936"/>
    <lineage>
        <taxon>Eukaryota</taxon>
        <taxon>Metazoa</taxon>
        <taxon>Chordata</taxon>
        <taxon>Craniata</taxon>
        <taxon>Vertebrata</taxon>
        <taxon>Euteleostomi</taxon>
        <taxon>Actinopterygii</taxon>
        <taxon>Neopterygii</taxon>
        <taxon>Teleostei</taxon>
        <taxon>Anguilliformes</taxon>
        <taxon>Anguillidae</taxon>
        <taxon>Anguilla</taxon>
    </lineage>
</organism>
<name>A0A0E9X352_ANGAN</name>
<reference evidence="1" key="1">
    <citation type="submission" date="2014-11" db="EMBL/GenBank/DDBJ databases">
        <authorList>
            <person name="Amaro Gonzalez C."/>
        </authorList>
    </citation>
    <scope>NUCLEOTIDE SEQUENCE</scope>
</reference>
<proteinExistence type="predicted"/>
<dbReference type="EMBL" id="GBXM01011686">
    <property type="protein sequence ID" value="JAH96891.1"/>
    <property type="molecule type" value="Transcribed_RNA"/>
</dbReference>
<accession>A0A0E9X352</accession>
<evidence type="ECO:0000313" key="1">
    <source>
        <dbReference type="EMBL" id="JAH96891.1"/>
    </source>
</evidence>
<reference evidence="1" key="2">
    <citation type="journal article" date="2015" name="Fish Shellfish Immunol.">
        <title>Early steps in the European eel (Anguilla anguilla)-Vibrio vulnificus interaction in the gills: Role of the RtxA13 toxin.</title>
        <authorList>
            <person name="Callol A."/>
            <person name="Pajuelo D."/>
            <person name="Ebbesson L."/>
            <person name="Teles M."/>
            <person name="MacKenzie S."/>
            <person name="Amaro C."/>
        </authorList>
    </citation>
    <scope>NUCLEOTIDE SEQUENCE</scope>
</reference>